<feature type="compositionally biased region" description="Polar residues" evidence="3">
    <location>
        <begin position="866"/>
        <end position="889"/>
    </location>
</feature>
<dbReference type="CDD" id="cd00160">
    <property type="entry name" value="RhoGEF"/>
    <property type="match status" value="1"/>
</dbReference>
<keyword evidence="1" id="KW-0433">Leucine-rich repeat</keyword>
<dbReference type="Gene3D" id="3.80.10.10">
    <property type="entry name" value="Ribonuclease Inhibitor"/>
    <property type="match status" value="1"/>
</dbReference>
<dbReference type="InterPro" id="IPR001611">
    <property type="entry name" value="Leu-rich_rpt"/>
</dbReference>
<feature type="compositionally biased region" description="Polar residues" evidence="3">
    <location>
        <begin position="1182"/>
        <end position="1191"/>
    </location>
</feature>
<dbReference type="SMART" id="SM00364">
    <property type="entry name" value="LRR_BAC"/>
    <property type="match status" value="2"/>
</dbReference>
<feature type="region of interest" description="Disordered" evidence="3">
    <location>
        <begin position="441"/>
        <end position="460"/>
    </location>
</feature>
<accession>A0A9P6U808</accession>
<gene>
    <name evidence="5" type="ORF">BG011_009231</name>
</gene>
<feature type="compositionally biased region" description="Basic and acidic residues" evidence="3">
    <location>
        <begin position="171"/>
        <end position="182"/>
    </location>
</feature>
<feature type="compositionally biased region" description="Basic and acidic residues" evidence="3">
    <location>
        <begin position="266"/>
        <end position="277"/>
    </location>
</feature>
<dbReference type="Gene3D" id="1.20.900.10">
    <property type="entry name" value="Dbl homology (DH) domain"/>
    <property type="match status" value="1"/>
</dbReference>
<dbReference type="PROSITE" id="PS51450">
    <property type="entry name" value="LRR"/>
    <property type="match status" value="2"/>
</dbReference>
<feature type="compositionally biased region" description="Acidic residues" evidence="3">
    <location>
        <begin position="776"/>
        <end position="786"/>
    </location>
</feature>
<feature type="compositionally biased region" description="Polar residues" evidence="3">
    <location>
        <begin position="152"/>
        <end position="170"/>
    </location>
</feature>
<evidence type="ECO:0000313" key="6">
    <source>
        <dbReference type="Proteomes" id="UP000726737"/>
    </source>
</evidence>
<dbReference type="GO" id="GO:0005085">
    <property type="term" value="F:guanyl-nucleotide exchange factor activity"/>
    <property type="evidence" value="ECO:0007669"/>
    <property type="project" value="InterPro"/>
</dbReference>
<dbReference type="InterPro" id="IPR032675">
    <property type="entry name" value="LRR_dom_sf"/>
</dbReference>
<sequence>MPPTSSSAHPLAGVGADHEEQDPIIKMRPFGVHPNTPMSSSHHRLSFPSLNDYKPIGTSLQPMASNIPQATTPPQNYTPLTLKSVRLAKSRSKLRQEPQVGVATGMRRSSLPKAAFPTSSTNEGSSDLSGATLAPPIPTLLSRCDSRASITGASAGSKNIEGSPSSQQQLSRDRSPARRRESSSTSGNVQNVPPVMPRPILKDTSARDRVQRESWMPEQPAPPKSLARANSSKRQSRLNRMSTLECDQDALTPRTRNASAGSGPDNKPRRQSGDPDHLLFTVDPLSSGAELESEDYDESDADDTQHRAKRLQEQYTLLQKSYTHQSGLETRTSPGPTSAADQMKKAQRKSLGDELNVPPVPEKSMQRKRVSTMGSATLPAVSPALSSALNTGNSSTATASETPTPLARSNSQKQKDRRPFGSIGPNSLSFEPLFAIKEPTSKSIQDDELQQSGNKDNADSRLSAVSDADLYTAMLTDLIQQGVSILDLSKRELAEIPSDLPGSITHLRLAYNTIKILSPITSLTTLNHLQVLDLCDNQLELLPPEIGHLTRLKELYLSNNNLWKLPDTIQKMARLEVLDIRNNHFYLLNPAVGRLKSLRQLDVRNNQLKSLPAPLCMLSLTLTVLLVDGNQRAGVSPASLPKRRSHGDLMSLMGLQRKDGNSSADDLLALTSDPTLRANTISTSSGGYIVSSLSTESPGARRERSVSTSTVAPATEMHNVELSASNSNSSSASHPLSLNKFLKSIRKNNKTALKEGQLSKGEAATKRFSLGSEVDPLGDMELELQESEPKPTSKGASSTVSGLHRRPTAGGINQWVRDRFHKRSNSNESGTLSGEHGSSMSVGTDGLDTSEVHTVRDSGYGVISGSAGSQSSPALNSSPEMIPTGSQGKISGLLGSRHQNKSTGHLPFGSSISQRDNQRLSSSFDPSYRKERDYRYSYMSIESQMTQGTEQDSELVDLESAIAFQSQQQQQHRLSSMHSPTTPLPSSPVISGVVTNGHVPHSWNASTPRYGQSAAFIKPFMHYLRDLYDLDPDSSEWEEVYAWRRVWNAERSTPLGLGVTSDNATIEDAENQEQKQAKDEEIRIAKLQAQASRRRRIVAEIMSTERTYVEGLKGLAEIYLTPAFQIMPPGDHKAVFSNAQAIYTFHAEHFLPELEKAYHVAPETNLDQKHAAAVQDVISPSSPVPMSTSFPSEVDQERTSNAPSSATGESLTNEGNSNDSKDQSTPSSSVAASEAAPIKIAVEDRIGRVFAEHVAYMKMYSFYINNFDNALRVLQSQLTHAKYKKKMKEFLRRCAKHPNHTQLALQGYLLLPVQRIPRYKMLLQDLLENTWTDHIDYHDIATALEQISSRADEMNERKRQYENHEKVLLVQNRIIGQYKTPLVQPHRKVVREGMLHLIRLVTRNVSMGLEKAAPSTASPGAHVGDLTVHCLSEETVEKSFLFVLFNDIMIQCNPVAGKGPGSSSSGSSVSGAALSGSNTAMASATTNGTGSSTTSADTSNKSLELCRVLQLESRLHPAEIIGNDVLRVVDDAMILYLTGDKDVIQAWKEDINSRW</sequence>
<feature type="region of interest" description="Disordered" evidence="3">
    <location>
        <begin position="690"/>
        <end position="715"/>
    </location>
</feature>
<dbReference type="InterPro" id="IPR003591">
    <property type="entry name" value="Leu-rich_rpt_typical-subtyp"/>
</dbReference>
<dbReference type="EMBL" id="JAAAJA010000081">
    <property type="protein sequence ID" value="KAG0263129.1"/>
    <property type="molecule type" value="Genomic_DNA"/>
</dbReference>
<feature type="region of interest" description="Disordered" evidence="3">
    <location>
        <begin position="152"/>
        <end position="308"/>
    </location>
</feature>
<dbReference type="GO" id="GO:0005737">
    <property type="term" value="C:cytoplasm"/>
    <property type="evidence" value="ECO:0007669"/>
    <property type="project" value="TreeGrafter"/>
</dbReference>
<comment type="caution">
    <text evidence="5">The sequence shown here is derived from an EMBL/GenBank/DDBJ whole genome shotgun (WGS) entry which is preliminary data.</text>
</comment>
<keyword evidence="6" id="KW-1185">Reference proteome</keyword>
<dbReference type="SMART" id="SM00325">
    <property type="entry name" value="RhoGEF"/>
    <property type="match status" value="1"/>
</dbReference>
<feature type="domain" description="DH" evidence="4">
    <location>
        <begin position="1093"/>
        <end position="1357"/>
    </location>
</feature>
<dbReference type="SUPFAM" id="SSF48065">
    <property type="entry name" value="DBL homology domain (DH-domain)"/>
    <property type="match status" value="1"/>
</dbReference>
<feature type="compositionally biased region" description="Polar residues" evidence="3">
    <location>
        <begin position="228"/>
        <end position="242"/>
    </location>
</feature>
<dbReference type="Pfam" id="PF00621">
    <property type="entry name" value="RhoGEF"/>
    <property type="match status" value="1"/>
</dbReference>
<dbReference type="InterPro" id="IPR035899">
    <property type="entry name" value="DBL_dom_sf"/>
</dbReference>
<feature type="region of interest" description="Disordered" evidence="3">
    <location>
        <begin position="322"/>
        <end position="427"/>
    </location>
</feature>
<feature type="compositionally biased region" description="Polar residues" evidence="3">
    <location>
        <begin position="910"/>
        <end position="925"/>
    </location>
</feature>
<dbReference type="PANTHER" id="PTHR12673:SF270">
    <property type="entry name" value="FYVE-TYPE DOMAIN-CONTAINING PROTEIN"/>
    <property type="match status" value="1"/>
</dbReference>
<dbReference type="SMART" id="SM00369">
    <property type="entry name" value="LRR_TYP"/>
    <property type="match status" value="3"/>
</dbReference>
<name>A0A9P6U808_9FUNG</name>
<feature type="compositionally biased region" description="Polar residues" evidence="3">
    <location>
        <begin position="1199"/>
        <end position="1226"/>
    </location>
</feature>
<feature type="compositionally biased region" description="Polar residues" evidence="3">
    <location>
        <begin position="826"/>
        <end position="842"/>
    </location>
</feature>
<feature type="compositionally biased region" description="Polar residues" evidence="3">
    <location>
        <begin position="384"/>
        <end position="393"/>
    </location>
</feature>
<evidence type="ECO:0000256" key="2">
    <source>
        <dbReference type="ARBA" id="ARBA00022737"/>
    </source>
</evidence>
<evidence type="ECO:0000256" key="3">
    <source>
        <dbReference type="SAM" id="MobiDB-lite"/>
    </source>
</evidence>
<dbReference type="SUPFAM" id="SSF52058">
    <property type="entry name" value="L domain-like"/>
    <property type="match status" value="1"/>
</dbReference>
<feature type="compositionally biased region" description="Basic and acidic residues" evidence="3">
    <location>
        <begin position="200"/>
        <end position="212"/>
    </location>
</feature>
<protein>
    <recommendedName>
        <fullName evidence="4">DH domain-containing protein</fullName>
    </recommendedName>
</protein>
<feature type="compositionally biased region" description="Polar residues" evidence="3">
    <location>
        <begin position="322"/>
        <end position="340"/>
    </location>
</feature>
<feature type="compositionally biased region" description="Polar residues" evidence="3">
    <location>
        <begin position="117"/>
        <end position="129"/>
    </location>
</feature>
<feature type="region of interest" description="Disordered" evidence="3">
    <location>
        <begin position="752"/>
        <end position="927"/>
    </location>
</feature>
<dbReference type="Gene3D" id="2.30.29.30">
    <property type="entry name" value="Pleckstrin-homology domain (PH domain)/Phosphotyrosine-binding domain (PTB)"/>
    <property type="match status" value="1"/>
</dbReference>
<evidence type="ECO:0000313" key="5">
    <source>
        <dbReference type="EMBL" id="KAG0263129.1"/>
    </source>
</evidence>
<feature type="region of interest" description="Disordered" evidence="3">
    <location>
        <begin position="1"/>
        <end position="22"/>
    </location>
</feature>
<dbReference type="InterPro" id="IPR011993">
    <property type="entry name" value="PH-like_dom_sf"/>
</dbReference>
<feature type="compositionally biased region" description="Acidic residues" evidence="3">
    <location>
        <begin position="291"/>
        <end position="302"/>
    </location>
</feature>
<dbReference type="OrthoDB" id="660555at2759"/>
<evidence type="ECO:0000256" key="1">
    <source>
        <dbReference type="ARBA" id="ARBA00022614"/>
    </source>
</evidence>
<feature type="region of interest" description="Disordered" evidence="3">
    <location>
        <begin position="1182"/>
        <end position="1232"/>
    </location>
</feature>
<proteinExistence type="predicted"/>
<dbReference type="PROSITE" id="PS50010">
    <property type="entry name" value="DH_2"/>
    <property type="match status" value="1"/>
</dbReference>
<dbReference type="PANTHER" id="PTHR12673">
    <property type="entry name" value="FACIOGENITAL DYSPLASIA PROTEIN"/>
    <property type="match status" value="1"/>
</dbReference>
<feature type="region of interest" description="Disordered" evidence="3">
    <location>
        <begin position="90"/>
        <end position="134"/>
    </location>
</feature>
<evidence type="ECO:0000259" key="4">
    <source>
        <dbReference type="PROSITE" id="PS50010"/>
    </source>
</evidence>
<dbReference type="Pfam" id="PF13855">
    <property type="entry name" value="LRR_8"/>
    <property type="match status" value="1"/>
</dbReference>
<keyword evidence="2" id="KW-0677">Repeat</keyword>
<dbReference type="Proteomes" id="UP000726737">
    <property type="component" value="Unassembled WGS sequence"/>
</dbReference>
<dbReference type="InterPro" id="IPR000219">
    <property type="entry name" value="DH_dom"/>
</dbReference>
<dbReference type="InterPro" id="IPR051092">
    <property type="entry name" value="FYVE_RhoGEF_PH"/>
</dbReference>
<reference evidence="5" key="1">
    <citation type="journal article" date="2020" name="Fungal Divers.">
        <title>Resolving the Mortierellaceae phylogeny through synthesis of multi-gene phylogenetics and phylogenomics.</title>
        <authorList>
            <person name="Vandepol N."/>
            <person name="Liber J."/>
            <person name="Desiro A."/>
            <person name="Na H."/>
            <person name="Kennedy M."/>
            <person name="Barry K."/>
            <person name="Grigoriev I.V."/>
            <person name="Miller A.N."/>
            <person name="O'Donnell K."/>
            <person name="Stajich J.E."/>
            <person name="Bonito G."/>
        </authorList>
    </citation>
    <scope>NUCLEOTIDE SEQUENCE</scope>
    <source>
        <strain evidence="5">KOD948</strain>
    </source>
</reference>
<feature type="compositionally biased region" description="Low complexity" evidence="3">
    <location>
        <begin position="394"/>
        <end position="405"/>
    </location>
</feature>
<organism evidence="5 6">
    <name type="scientific">Mortierella polycephala</name>
    <dbReference type="NCBI Taxonomy" id="41804"/>
    <lineage>
        <taxon>Eukaryota</taxon>
        <taxon>Fungi</taxon>
        <taxon>Fungi incertae sedis</taxon>
        <taxon>Mucoromycota</taxon>
        <taxon>Mortierellomycotina</taxon>
        <taxon>Mortierellomycetes</taxon>
        <taxon>Mortierellales</taxon>
        <taxon>Mortierellaceae</taxon>
        <taxon>Mortierella</taxon>
    </lineage>
</organism>